<evidence type="ECO:0000313" key="9">
    <source>
        <dbReference type="EMBL" id="VDL18385.1"/>
    </source>
</evidence>
<dbReference type="WBParaSite" id="HDID_0000092301-mRNA-1">
    <property type="protein sequence ID" value="HDID_0000092301-mRNA-1"/>
    <property type="gene ID" value="HDID_0000092301"/>
</dbReference>
<reference evidence="9 10" key="2">
    <citation type="submission" date="2018-11" db="EMBL/GenBank/DDBJ databases">
        <authorList>
            <consortium name="Pathogen Informatics"/>
        </authorList>
    </citation>
    <scope>NUCLEOTIDE SEQUENCE [LARGE SCALE GENOMIC DNA]</scope>
</reference>
<comment type="subcellular location">
    <subcellularLocation>
        <location evidence="1">Golgi apparatus membrane</location>
        <topology evidence="1">Peripheral membrane protein</topology>
    </subcellularLocation>
</comment>
<evidence type="ECO:0000256" key="1">
    <source>
        <dbReference type="ARBA" id="ARBA00004395"/>
    </source>
</evidence>
<evidence type="ECO:0000256" key="7">
    <source>
        <dbReference type="ARBA" id="ARBA00023136"/>
    </source>
</evidence>
<dbReference type="PANTHER" id="PTHR31658">
    <property type="entry name" value="CONSERVED OLIGOMERIC GOLGI COMPLEX SUBUNIT 1"/>
    <property type="match status" value="1"/>
</dbReference>
<accession>A0A0R3S9J1</accession>
<evidence type="ECO:0000256" key="8">
    <source>
        <dbReference type="SAM" id="MobiDB-lite"/>
    </source>
</evidence>
<keyword evidence="4" id="KW-0813">Transport</keyword>
<dbReference type="GO" id="GO:0017119">
    <property type="term" value="C:Golgi transport complex"/>
    <property type="evidence" value="ECO:0007669"/>
    <property type="project" value="InterPro"/>
</dbReference>
<dbReference type="EMBL" id="UYSG01000142">
    <property type="protein sequence ID" value="VDL18385.1"/>
    <property type="molecule type" value="Genomic_DNA"/>
</dbReference>
<name>A0A0R3S9J1_HYMDI</name>
<dbReference type="GO" id="GO:0015031">
    <property type="term" value="P:protein transport"/>
    <property type="evidence" value="ECO:0007669"/>
    <property type="project" value="UniProtKB-KW"/>
</dbReference>
<comment type="similarity">
    <text evidence="2">Belongs to the COG1 family.</text>
</comment>
<organism evidence="11">
    <name type="scientific">Hymenolepis diminuta</name>
    <name type="common">Rat tapeworm</name>
    <dbReference type="NCBI Taxonomy" id="6216"/>
    <lineage>
        <taxon>Eukaryota</taxon>
        <taxon>Metazoa</taxon>
        <taxon>Spiralia</taxon>
        <taxon>Lophotrochozoa</taxon>
        <taxon>Platyhelminthes</taxon>
        <taxon>Cestoda</taxon>
        <taxon>Eucestoda</taxon>
        <taxon>Cyclophyllidea</taxon>
        <taxon>Hymenolepididae</taxon>
        <taxon>Hymenolepis</taxon>
    </lineage>
</organism>
<evidence type="ECO:0000256" key="5">
    <source>
        <dbReference type="ARBA" id="ARBA00022927"/>
    </source>
</evidence>
<evidence type="ECO:0000256" key="4">
    <source>
        <dbReference type="ARBA" id="ARBA00022448"/>
    </source>
</evidence>
<dbReference type="STRING" id="6216.A0A0R3S9J1"/>
<evidence type="ECO:0000313" key="11">
    <source>
        <dbReference type="WBParaSite" id="HDID_0000092301-mRNA-1"/>
    </source>
</evidence>
<keyword evidence="5" id="KW-0653">Protein transport</keyword>
<dbReference type="Pfam" id="PF08700">
    <property type="entry name" value="VPS51_Exo84_N"/>
    <property type="match status" value="1"/>
</dbReference>
<dbReference type="GO" id="GO:0006891">
    <property type="term" value="P:intra-Golgi vesicle-mediated transport"/>
    <property type="evidence" value="ECO:0007669"/>
    <property type="project" value="InterPro"/>
</dbReference>
<dbReference type="InterPro" id="IPR033370">
    <property type="entry name" value="COG1"/>
</dbReference>
<keyword evidence="7" id="KW-0472">Membrane</keyword>
<feature type="region of interest" description="Disordered" evidence="8">
    <location>
        <begin position="308"/>
        <end position="331"/>
    </location>
</feature>
<dbReference type="AlphaFoldDB" id="A0A0R3S9J1"/>
<dbReference type="PANTHER" id="PTHR31658:SF0">
    <property type="entry name" value="CONSERVED OLIGOMERIC GOLGI COMPLEX SUBUNIT 1"/>
    <property type="match status" value="1"/>
</dbReference>
<dbReference type="GO" id="GO:0000139">
    <property type="term" value="C:Golgi membrane"/>
    <property type="evidence" value="ECO:0007669"/>
    <property type="project" value="UniProtKB-SubCell"/>
</dbReference>
<keyword evidence="6" id="KW-0333">Golgi apparatus</keyword>
<reference evidence="11" key="1">
    <citation type="submission" date="2017-02" db="UniProtKB">
        <authorList>
            <consortium name="WormBaseParasite"/>
        </authorList>
    </citation>
    <scope>IDENTIFICATION</scope>
</reference>
<evidence type="ECO:0000256" key="6">
    <source>
        <dbReference type="ARBA" id="ARBA00023034"/>
    </source>
</evidence>
<evidence type="ECO:0000313" key="10">
    <source>
        <dbReference type="Proteomes" id="UP000274504"/>
    </source>
</evidence>
<proteinExistence type="inferred from homology"/>
<evidence type="ECO:0000256" key="3">
    <source>
        <dbReference type="ARBA" id="ARBA00020978"/>
    </source>
</evidence>
<sequence>MMESTVTEIFEKHSVDEIRRINDVEGKKMELRFLVGERHRDVIEASDNILLMKDFSHSITGKLSELESCCIYNPTNLLNSRFKRQHTRNPKKLIASQLKLLLDIPEMIWSALDNMDYTGAVEFFLLGRHLSVKMQLTSETMAAHVNARVLVKRQWAALDHVESTIASACRKQLALPTVSDDMLAQALTALLVLEDQIMRTALEEFLSGRSTALSCILGVDEMSNGQSSCFSKITVEERLSLVVNLLTQTAQSVATLFHSNGQIFYLLQKMAKWCPRETTWFSGENLFEHLPDNVAKYHVTLAPTQLRQPQSPLFSPGPLKSSEGSLEASPSGIRAAPLENDVLMRHFKTWWRLTLSFCQNHLSIVLSSHLLDLGDLVETSCILMNKLCACSSSENVLGHRIDLWTDLFQPLFLKHLEILLKSTLGNVFTEFETSLFSLAKSINESESSNVQPVSVVGDERDLASFVWSQSLSSSNQTSLPRIQDRSGSQISDIPLDQLLDVLPKELAFVYFACLVGRRDILPSTHSSKSNYPCSATKNDGSEVRNIAVFINNFPISIQEKDELSRHQLPGPLRWRLGRLLESAAFTYSAFDCRRGIQQNGEGGEETIVSASQQELNRKRKLVTPQLKEICSNFNNRVCEIVATVAPEDVATWKVLLSTIEDLITRLCNLARRVFDEGNPNTAHGIFCVARACFCLLDIYPALGATVVTATARLLAEEGKSAPFTPYTDAAKLRQAWLNTSRPLRSIAARLSLAAVLRATLESPVLEELFNTLSSICQGSKNGSGGGDVKLQWTEIKLNPTTESDLPSAVVSLKIPSHPSWPLQEALLSLARNLTNLSVHILPRGTLGEEFGLQLANSFLLIYHRLVQAETLSQSQAFQLLFDVRFIFRLLVSPLASAEKRPNFTAKDFVTVEEVSEIGQDLLQCLEGAIDPFDLEMSSEHLNAGIGQAVRSTALLYASLLPVHSMTISSVEGSRKMDELSNLTFLPLTPTAKVLEGQEETVATGAGEARTLVFGLLPFSLSQVRPPPQVIPVVKARSQPPVQEKSRDLTASRNSATDFSWFSGLSFT</sequence>
<evidence type="ECO:0000256" key="2">
    <source>
        <dbReference type="ARBA" id="ARBA00006653"/>
    </source>
</evidence>
<dbReference type="OrthoDB" id="46189at2759"/>
<dbReference type="Proteomes" id="UP000274504">
    <property type="component" value="Unassembled WGS sequence"/>
</dbReference>
<gene>
    <name evidence="9" type="ORF">HDID_LOCUS924</name>
</gene>
<protein>
    <recommendedName>
        <fullName evidence="3">Conserved oligomeric Golgi complex subunit 1</fullName>
    </recommendedName>
</protein>